<reference evidence="1 2" key="1">
    <citation type="submission" date="2018-06" db="EMBL/GenBank/DDBJ databases">
        <title>Nitrincola tibetense sp. nov., isolated from Lake XuguoCo on Tibetan Plateau.</title>
        <authorList>
            <person name="Xing P."/>
        </authorList>
    </citation>
    <scope>NUCLEOTIDE SEQUENCE [LARGE SCALE GENOMIC DNA]</scope>
    <source>
        <strain evidence="2">xg18</strain>
    </source>
</reference>
<organism evidence="1 2">
    <name type="scientific">Nitrincola tibetensis</name>
    <dbReference type="NCBI Taxonomy" id="2219697"/>
    <lineage>
        <taxon>Bacteria</taxon>
        <taxon>Pseudomonadati</taxon>
        <taxon>Pseudomonadota</taxon>
        <taxon>Gammaproteobacteria</taxon>
        <taxon>Oceanospirillales</taxon>
        <taxon>Oceanospirillaceae</taxon>
        <taxon>Nitrincola</taxon>
    </lineage>
</organism>
<keyword evidence="1" id="KW-0808">Transferase</keyword>
<protein>
    <submittedName>
        <fullName evidence="1">Acylneuraminate cytidylyltransferase family protein</fullName>
    </submittedName>
</protein>
<dbReference type="Proteomes" id="UP000250744">
    <property type="component" value="Unassembled WGS sequence"/>
</dbReference>
<comment type="caution">
    <text evidence="1">The sequence shown here is derived from an EMBL/GenBank/DDBJ whole genome shotgun (WGS) entry which is preliminary data.</text>
</comment>
<dbReference type="EMBL" id="QKRX01000002">
    <property type="protein sequence ID" value="RAU19200.1"/>
    <property type="molecule type" value="Genomic_DNA"/>
</dbReference>
<keyword evidence="1" id="KW-0548">Nucleotidyltransferase</keyword>
<name>A0A364NQB0_9GAMM</name>
<gene>
    <name evidence="1" type="ORF">DN062_02725</name>
</gene>
<dbReference type="Gene3D" id="3.90.550.10">
    <property type="entry name" value="Spore Coat Polysaccharide Biosynthesis Protein SpsA, Chain A"/>
    <property type="match status" value="1"/>
</dbReference>
<dbReference type="OrthoDB" id="9805604at2"/>
<dbReference type="PANTHER" id="PTHR21485">
    <property type="entry name" value="HAD SUPERFAMILY MEMBERS CMAS AND KDSC"/>
    <property type="match status" value="1"/>
</dbReference>
<keyword evidence="2" id="KW-1185">Reference proteome</keyword>
<dbReference type="RefSeq" id="WP_112157328.1">
    <property type="nucleotide sequence ID" value="NZ_QKRX01000002.1"/>
</dbReference>
<evidence type="ECO:0000313" key="2">
    <source>
        <dbReference type="Proteomes" id="UP000250744"/>
    </source>
</evidence>
<dbReference type="AlphaFoldDB" id="A0A364NQB0"/>
<dbReference type="InterPro" id="IPR050793">
    <property type="entry name" value="CMP-NeuNAc_synthase"/>
</dbReference>
<dbReference type="PANTHER" id="PTHR21485:SF6">
    <property type="entry name" value="N-ACYLNEURAMINATE CYTIDYLYLTRANSFERASE-RELATED"/>
    <property type="match status" value="1"/>
</dbReference>
<dbReference type="SUPFAM" id="SSF53448">
    <property type="entry name" value="Nucleotide-diphospho-sugar transferases"/>
    <property type="match status" value="1"/>
</dbReference>
<accession>A0A364NQB0</accession>
<proteinExistence type="predicted"/>
<sequence>MNQAISIYLPLRSGSTRVIHKNTRPFTPDGRSLLQFKLDELVKILDHVGELVISTNDPLVLGQVEPYTSDARIKIDHRPDHLCTSTTKVQDLINYVPSVVSGQHVFWLHVTAPFFTAQDYLTALDEYQTQVIDGDYDSIMSVNKLQQFIWDDNQKKIINCDRSVNPWPNTQDLAPLYEINHAFYINSVDNYKAYQDRIGRNPCLFITEGEKCIDIDWEADFKLAQNMLVSLMMQTQ</sequence>
<dbReference type="GO" id="GO:0008781">
    <property type="term" value="F:N-acylneuraminate cytidylyltransferase activity"/>
    <property type="evidence" value="ECO:0007669"/>
    <property type="project" value="TreeGrafter"/>
</dbReference>
<evidence type="ECO:0000313" key="1">
    <source>
        <dbReference type="EMBL" id="RAU19200.1"/>
    </source>
</evidence>
<dbReference type="InterPro" id="IPR029044">
    <property type="entry name" value="Nucleotide-diphossugar_trans"/>
</dbReference>